<reference evidence="1 2" key="1">
    <citation type="submission" date="2017-06" db="EMBL/GenBank/DDBJ databases">
        <title>Novel microbial phyla capable of carbon fixation and sulfur reduction in deep-sea sediments.</title>
        <authorList>
            <person name="Huang J."/>
            <person name="Baker B."/>
            <person name="Wang Y."/>
        </authorList>
    </citation>
    <scope>NUCLEOTIDE SEQUENCE [LARGE SCALE GENOMIC DNA]</scope>
    <source>
        <strain evidence="1">B3_TA06</strain>
    </source>
</reference>
<accession>A0A532V9J4</accession>
<dbReference type="SUPFAM" id="SSF160527">
    <property type="entry name" value="V-type ATPase subunit E-like"/>
    <property type="match status" value="1"/>
</dbReference>
<dbReference type="Gene3D" id="1.20.5.620">
    <property type="entry name" value="F1F0 ATP synthase subunit B, membrane domain"/>
    <property type="match status" value="1"/>
</dbReference>
<dbReference type="AlphaFoldDB" id="A0A532V9J4"/>
<comment type="caution">
    <text evidence="1">The sequence shown here is derived from an EMBL/GenBank/DDBJ whole genome shotgun (WGS) entry which is preliminary data.</text>
</comment>
<dbReference type="Proteomes" id="UP000317778">
    <property type="component" value="Unassembled WGS sequence"/>
</dbReference>
<evidence type="ECO:0008006" key="3">
    <source>
        <dbReference type="Google" id="ProtNLM"/>
    </source>
</evidence>
<gene>
    <name evidence="1" type="ORF">CEE36_01750</name>
</gene>
<organism evidence="1 2">
    <name type="scientific">candidate division TA06 bacterium B3_TA06</name>
    <dbReference type="NCBI Taxonomy" id="2012487"/>
    <lineage>
        <taxon>Bacteria</taxon>
        <taxon>Bacteria division TA06</taxon>
    </lineage>
</organism>
<name>A0A532V9J4_UNCT6</name>
<evidence type="ECO:0000313" key="2">
    <source>
        <dbReference type="Proteomes" id="UP000317778"/>
    </source>
</evidence>
<sequence>MPRDKVSAKIEADAKARVKEIQAEFAERCKKLETEHEGRKKACREETKRLAAAEEERLKREILSEARLTARREILAAKHQLIEETLKRAAEKFTKSRNYPALLARIVAEQGSRTQVLLSASDCKRFAKSVWAKRADEAPIKGGVILRTSARDLNFSIDAAFEALGEQLSLEVSDLLFPDSVCSKKLSKKK</sequence>
<protein>
    <recommendedName>
        <fullName evidence="3">V-type proton ATPase subunit E</fullName>
    </recommendedName>
</protein>
<proteinExistence type="predicted"/>
<evidence type="ECO:0000313" key="1">
    <source>
        <dbReference type="EMBL" id="TKJ43865.1"/>
    </source>
</evidence>
<dbReference type="EMBL" id="NJBO01000002">
    <property type="protein sequence ID" value="TKJ43865.1"/>
    <property type="molecule type" value="Genomic_DNA"/>
</dbReference>